<accession>A0A146KD00</accession>
<protein>
    <submittedName>
        <fullName evidence="1">Uncharacterized protein</fullName>
    </submittedName>
</protein>
<dbReference type="AlphaFoldDB" id="A0A146KD00"/>
<organism evidence="1">
    <name type="scientific">Trepomonas sp. PC1</name>
    <dbReference type="NCBI Taxonomy" id="1076344"/>
    <lineage>
        <taxon>Eukaryota</taxon>
        <taxon>Metamonada</taxon>
        <taxon>Diplomonadida</taxon>
        <taxon>Hexamitidae</taxon>
        <taxon>Hexamitinae</taxon>
        <taxon>Trepomonas</taxon>
    </lineage>
</organism>
<proteinExistence type="predicted"/>
<name>A0A146KD00_9EUKA</name>
<feature type="non-terminal residue" evidence="1">
    <location>
        <position position="1"/>
    </location>
</feature>
<dbReference type="EMBL" id="GDID01003051">
    <property type="protein sequence ID" value="JAP93555.1"/>
    <property type="molecule type" value="Transcribed_RNA"/>
</dbReference>
<sequence length="247" mass="29004">KKKPYFQNPDFYFAISALARQSTDFSLQIIQQLNRCLKTQVLYLKEDKQTKEYQKLRVAYRDTILDSDSSESFEADYVDSKMRGLLLKSIAKSSEYAEQDGIRTMIAEKQQKQLIQKSDLTQQTKFSEYDGAMMCCFTVNQVLFGCLQQVYYLQLSKQNTDKITDLLQDEIKESYQQMIMLAQLIKNKRDGFKIDLCSDFSQFGRYIQFRLSQKIGNQLGEDLLIQEGWDENTIFKMAQKIRSLFEE</sequence>
<evidence type="ECO:0000313" key="1">
    <source>
        <dbReference type="EMBL" id="JAP93555.1"/>
    </source>
</evidence>
<reference evidence="1" key="1">
    <citation type="submission" date="2015-07" db="EMBL/GenBank/DDBJ databases">
        <title>Adaptation to a free-living lifestyle via gene acquisitions in the diplomonad Trepomonas sp. PC1.</title>
        <authorList>
            <person name="Xu F."/>
            <person name="Jerlstrom-Hultqvist J."/>
            <person name="Kolisko M."/>
            <person name="Simpson A.G.B."/>
            <person name="Roger A.J."/>
            <person name="Svard S.G."/>
            <person name="Andersson J.O."/>
        </authorList>
    </citation>
    <scope>NUCLEOTIDE SEQUENCE</scope>
    <source>
        <strain evidence="1">PC1</strain>
    </source>
</reference>
<gene>
    <name evidence="1" type="ORF">TPC1_14126</name>
</gene>